<evidence type="ECO:0000256" key="1">
    <source>
        <dbReference type="SAM" id="MobiDB-lite"/>
    </source>
</evidence>
<comment type="caution">
    <text evidence="2">The sequence shown here is derived from an EMBL/GenBank/DDBJ whole genome shotgun (WGS) entry which is preliminary data.</text>
</comment>
<gene>
    <name evidence="2" type="ORF">ANANG_G00092780</name>
</gene>
<sequence length="372" mass="42257">MSRSHLQGFWASFTSFTASRESSTSCDRLRRELLWRSTSQRGGKPWKSFPGRDWMRLCSREMFSSLGSPLKVPSSRPESRLVCRDTSPSSARPPKAPAGTEPIRLRLRTRSRRRVRLLNAPSSRRVSRLSYSQSSRRAMGPKTPAGTPLSRFSKSDIWTRSGRSRKMPRGSRDKRLLERYSFFSFRCEENRRPGRLSIRLSCKESSSRFTRSSKQPGGISPTAFLLSLRNLSSPSPRKVSRERLAMLFWARLTICNCPSRRNASPGTWVRRFPLRSRFCKSPRGESRSGARTSILFLLKVRDLTFPRFRKSSPGRLCSRVPDKPRATRFRVLSNVPASTSAIVESLTTNTERAAAKPSTSAGLREEMLALAM</sequence>
<keyword evidence="3" id="KW-1185">Reference proteome</keyword>
<feature type="region of interest" description="Disordered" evidence="1">
    <location>
        <begin position="67"/>
        <end position="101"/>
    </location>
</feature>
<evidence type="ECO:0000313" key="3">
    <source>
        <dbReference type="Proteomes" id="UP001044222"/>
    </source>
</evidence>
<proteinExistence type="predicted"/>
<protein>
    <submittedName>
        <fullName evidence="2">Uncharacterized protein</fullName>
    </submittedName>
</protein>
<name>A0A9D3S1N7_ANGAN</name>
<evidence type="ECO:0000313" key="2">
    <source>
        <dbReference type="EMBL" id="KAG5851385.1"/>
    </source>
</evidence>
<feature type="compositionally biased region" description="Polar residues" evidence="1">
    <location>
        <begin position="121"/>
        <end position="136"/>
    </location>
</feature>
<organism evidence="2 3">
    <name type="scientific">Anguilla anguilla</name>
    <name type="common">European freshwater eel</name>
    <name type="synonym">Muraena anguilla</name>
    <dbReference type="NCBI Taxonomy" id="7936"/>
    <lineage>
        <taxon>Eukaryota</taxon>
        <taxon>Metazoa</taxon>
        <taxon>Chordata</taxon>
        <taxon>Craniata</taxon>
        <taxon>Vertebrata</taxon>
        <taxon>Euteleostomi</taxon>
        <taxon>Actinopterygii</taxon>
        <taxon>Neopterygii</taxon>
        <taxon>Teleostei</taxon>
        <taxon>Anguilliformes</taxon>
        <taxon>Anguillidae</taxon>
        <taxon>Anguilla</taxon>
    </lineage>
</organism>
<feature type="region of interest" description="Disordered" evidence="1">
    <location>
        <begin position="121"/>
        <end position="153"/>
    </location>
</feature>
<reference evidence="2" key="1">
    <citation type="submission" date="2021-01" db="EMBL/GenBank/DDBJ databases">
        <title>A chromosome-scale assembly of European eel, Anguilla anguilla.</title>
        <authorList>
            <person name="Henkel C."/>
            <person name="Jong-Raadsen S.A."/>
            <person name="Dufour S."/>
            <person name="Weltzien F.-A."/>
            <person name="Palstra A.P."/>
            <person name="Pelster B."/>
            <person name="Spaink H.P."/>
            <person name="Van Den Thillart G.E."/>
            <person name="Jansen H."/>
            <person name="Zahm M."/>
            <person name="Klopp C."/>
            <person name="Cedric C."/>
            <person name="Louis A."/>
            <person name="Berthelot C."/>
            <person name="Parey E."/>
            <person name="Roest Crollius H."/>
            <person name="Montfort J."/>
            <person name="Robinson-Rechavi M."/>
            <person name="Bucao C."/>
            <person name="Bouchez O."/>
            <person name="Gislard M."/>
            <person name="Lluch J."/>
            <person name="Milhes M."/>
            <person name="Lampietro C."/>
            <person name="Lopez Roques C."/>
            <person name="Donnadieu C."/>
            <person name="Braasch I."/>
            <person name="Desvignes T."/>
            <person name="Postlethwait J."/>
            <person name="Bobe J."/>
            <person name="Guiguen Y."/>
            <person name="Dirks R."/>
        </authorList>
    </citation>
    <scope>NUCLEOTIDE SEQUENCE</scope>
    <source>
        <strain evidence="2">Tag_6206</strain>
        <tissue evidence="2">Liver</tissue>
    </source>
</reference>
<dbReference type="Proteomes" id="UP001044222">
    <property type="component" value="Unassembled WGS sequence"/>
</dbReference>
<accession>A0A9D3S1N7</accession>
<dbReference type="EMBL" id="JAFIRN010000004">
    <property type="protein sequence ID" value="KAG5851385.1"/>
    <property type="molecule type" value="Genomic_DNA"/>
</dbReference>
<dbReference type="AlphaFoldDB" id="A0A9D3S1N7"/>